<dbReference type="GO" id="GO:0015918">
    <property type="term" value="P:sterol transport"/>
    <property type="evidence" value="ECO:0007669"/>
    <property type="project" value="InterPro"/>
</dbReference>
<accession>A0AAE1GE25</accession>
<feature type="chain" id="PRO_5042172468" description="MD-2-related lipid-recognition domain-containing protein" evidence="4">
    <location>
        <begin position="16"/>
        <end position="140"/>
    </location>
</feature>
<comment type="similarity">
    <text evidence="2">Belongs to the NPC2 family.</text>
</comment>
<keyword evidence="4" id="KW-0732">Signal</keyword>
<comment type="subcellular location">
    <subcellularLocation>
        <location evidence="1">Secreted</location>
    </subcellularLocation>
</comment>
<dbReference type="PANTHER" id="PTHR11306:SF68">
    <property type="entry name" value="NPC INTRACELLULAR CHOLESTEROL TRANSPORTER 2"/>
    <property type="match status" value="1"/>
</dbReference>
<organism evidence="6 7">
    <name type="scientific">Petrolisthes cinctipes</name>
    <name type="common">Flat porcelain crab</name>
    <dbReference type="NCBI Taxonomy" id="88211"/>
    <lineage>
        <taxon>Eukaryota</taxon>
        <taxon>Metazoa</taxon>
        <taxon>Ecdysozoa</taxon>
        <taxon>Arthropoda</taxon>
        <taxon>Crustacea</taxon>
        <taxon>Multicrustacea</taxon>
        <taxon>Malacostraca</taxon>
        <taxon>Eumalacostraca</taxon>
        <taxon>Eucarida</taxon>
        <taxon>Decapoda</taxon>
        <taxon>Pleocyemata</taxon>
        <taxon>Anomura</taxon>
        <taxon>Galatheoidea</taxon>
        <taxon>Porcellanidae</taxon>
        <taxon>Petrolisthes</taxon>
    </lineage>
</organism>
<protein>
    <recommendedName>
        <fullName evidence="5">MD-2-related lipid-recognition domain-containing protein</fullName>
    </recommendedName>
</protein>
<dbReference type="GO" id="GO:0005576">
    <property type="term" value="C:extracellular region"/>
    <property type="evidence" value="ECO:0007669"/>
    <property type="project" value="UniProtKB-SubCell"/>
</dbReference>
<dbReference type="SMART" id="SM00737">
    <property type="entry name" value="ML"/>
    <property type="match status" value="1"/>
</dbReference>
<dbReference type="InterPro" id="IPR014756">
    <property type="entry name" value="Ig_E-set"/>
</dbReference>
<dbReference type="Gene3D" id="2.60.40.770">
    <property type="match status" value="1"/>
</dbReference>
<gene>
    <name evidence="6" type="ORF">Pcinc_008065</name>
</gene>
<evidence type="ECO:0000259" key="5">
    <source>
        <dbReference type="SMART" id="SM00737"/>
    </source>
</evidence>
<keyword evidence="7" id="KW-1185">Reference proteome</keyword>
<evidence type="ECO:0000256" key="2">
    <source>
        <dbReference type="ARBA" id="ARBA00006370"/>
    </source>
</evidence>
<dbReference type="Pfam" id="PF02221">
    <property type="entry name" value="E1_DerP2_DerF2"/>
    <property type="match status" value="1"/>
</dbReference>
<sequence length="140" mass="14591">MRSLLLVLLVSYTSATVFQDCGSVGSDVQFSVEGCEVPPCLLYRGTTINIGFQFISSANTDTLNIDATANIGGVEVPWVGIDTDGCLSTTCPISAGSSVDWNMAVEILAEYPAITTVVTFKLVDSSGASQTCALLPATLV</sequence>
<name>A0AAE1GE25_PETCI</name>
<evidence type="ECO:0000256" key="3">
    <source>
        <dbReference type="ARBA" id="ARBA00022525"/>
    </source>
</evidence>
<evidence type="ECO:0000256" key="4">
    <source>
        <dbReference type="SAM" id="SignalP"/>
    </source>
</evidence>
<evidence type="ECO:0000313" key="6">
    <source>
        <dbReference type="EMBL" id="KAK3887838.1"/>
    </source>
</evidence>
<keyword evidence="3" id="KW-0964">Secreted</keyword>
<dbReference type="InterPro" id="IPR039670">
    <property type="entry name" value="NPC2-like"/>
</dbReference>
<dbReference type="FunFam" id="2.60.40.770:FF:000001">
    <property type="entry name" value="NPC intracellular cholesterol transporter 2"/>
    <property type="match status" value="1"/>
</dbReference>
<dbReference type="InterPro" id="IPR003172">
    <property type="entry name" value="ML_dom"/>
</dbReference>
<dbReference type="EMBL" id="JAWQEG010000604">
    <property type="protein sequence ID" value="KAK3887838.1"/>
    <property type="molecule type" value="Genomic_DNA"/>
</dbReference>
<dbReference type="AlphaFoldDB" id="A0AAE1GE25"/>
<dbReference type="GO" id="GO:0032934">
    <property type="term" value="F:sterol binding"/>
    <property type="evidence" value="ECO:0007669"/>
    <property type="project" value="InterPro"/>
</dbReference>
<feature type="domain" description="MD-2-related lipid-recognition" evidence="5">
    <location>
        <begin position="18"/>
        <end position="137"/>
    </location>
</feature>
<feature type="signal peptide" evidence="4">
    <location>
        <begin position="1"/>
        <end position="15"/>
    </location>
</feature>
<dbReference type="SUPFAM" id="SSF81296">
    <property type="entry name" value="E set domains"/>
    <property type="match status" value="1"/>
</dbReference>
<proteinExistence type="inferred from homology"/>
<comment type="caution">
    <text evidence="6">The sequence shown here is derived from an EMBL/GenBank/DDBJ whole genome shotgun (WGS) entry which is preliminary data.</text>
</comment>
<reference evidence="6" key="1">
    <citation type="submission" date="2023-10" db="EMBL/GenBank/DDBJ databases">
        <title>Genome assemblies of two species of porcelain crab, Petrolisthes cinctipes and Petrolisthes manimaculis (Anomura: Porcellanidae).</title>
        <authorList>
            <person name="Angst P."/>
        </authorList>
    </citation>
    <scope>NUCLEOTIDE SEQUENCE</scope>
    <source>
        <strain evidence="6">PB745_01</strain>
        <tissue evidence="6">Gill</tissue>
    </source>
</reference>
<evidence type="ECO:0000256" key="1">
    <source>
        <dbReference type="ARBA" id="ARBA00004613"/>
    </source>
</evidence>
<dbReference type="PANTHER" id="PTHR11306">
    <property type="entry name" value="NIEMANN PICK TYPE C2 PROTEIN NPC2-RELATED"/>
    <property type="match status" value="1"/>
</dbReference>
<evidence type="ECO:0000313" key="7">
    <source>
        <dbReference type="Proteomes" id="UP001286313"/>
    </source>
</evidence>
<dbReference type="Proteomes" id="UP001286313">
    <property type="component" value="Unassembled WGS sequence"/>
</dbReference>